<dbReference type="OrthoDB" id="3039123at2759"/>
<dbReference type="PANTHER" id="PTHR33938">
    <property type="entry name" value="FERULOYL ESTERASE B-RELATED"/>
    <property type="match status" value="1"/>
</dbReference>
<keyword evidence="3" id="KW-0119">Carbohydrate metabolism</keyword>
<dbReference type="EMBL" id="PJEX01000026">
    <property type="protein sequence ID" value="TKW58364.1"/>
    <property type="molecule type" value="Genomic_DNA"/>
</dbReference>
<dbReference type="PANTHER" id="PTHR33938:SF15">
    <property type="entry name" value="FERULOYL ESTERASE B-RELATED"/>
    <property type="match status" value="1"/>
</dbReference>
<dbReference type="EC" id="3.1.1.73" evidence="1"/>
<evidence type="ECO:0000256" key="7">
    <source>
        <dbReference type="ARBA" id="ARBA00034075"/>
    </source>
</evidence>
<sequence length="64" mass="7183">MAMVRWVEEGVAPEHVTGTAFVDNTVGGGADYKRRHCRWPTRNVFKGRPGDFKNENTNSECVSN</sequence>
<proteinExistence type="predicted"/>
<gene>
    <name evidence="8" type="primary">faeB</name>
    <name evidence="8" type="ORF">CTA1_5233</name>
</gene>
<keyword evidence="3" id="KW-0624">Polysaccharide degradation</keyword>
<evidence type="ECO:0000256" key="6">
    <source>
        <dbReference type="ARBA" id="ARBA00023157"/>
    </source>
</evidence>
<evidence type="ECO:0000256" key="1">
    <source>
        <dbReference type="ARBA" id="ARBA00013091"/>
    </source>
</evidence>
<name>A0A4U6XRA6_9PEZI</name>
<keyword evidence="4" id="KW-0732">Signal</keyword>
<evidence type="ECO:0000313" key="9">
    <source>
        <dbReference type="Proteomes" id="UP000310108"/>
    </source>
</evidence>
<dbReference type="Proteomes" id="UP000310108">
    <property type="component" value="Unassembled WGS sequence"/>
</dbReference>
<reference evidence="8 9" key="1">
    <citation type="journal article" date="2019" name="PLoS ONE">
        <title>Comparative genome analysis indicates high evolutionary potential of pathogenicity genes in Colletotrichum tanaceti.</title>
        <authorList>
            <person name="Lelwala R.V."/>
            <person name="Korhonen P.K."/>
            <person name="Young N.D."/>
            <person name="Scott J.B."/>
            <person name="Ades P.A."/>
            <person name="Gasser R.B."/>
            <person name="Taylor P.W.J."/>
        </authorList>
    </citation>
    <scope>NUCLEOTIDE SEQUENCE [LARGE SCALE GENOMIC DNA]</scope>
    <source>
        <strain evidence="8">BRIP57314</strain>
    </source>
</reference>
<evidence type="ECO:0000256" key="5">
    <source>
        <dbReference type="ARBA" id="ARBA00022801"/>
    </source>
</evidence>
<dbReference type="GO" id="GO:0045493">
    <property type="term" value="P:xylan catabolic process"/>
    <property type="evidence" value="ECO:0007669"/>
    <property type="project" value="UniProtKB-KW"/>
</dbReference>
<dbReference type="AlphaFoldDB" id="A0A4U6XRA6"/>
<keyword evidence="2" id="KW-0719">Serine esterase</keyword>
<organism evidence="8 9">
    <name type="scientific">Colletotrichum tanaceti</name>
    <dbReference type="NCBI Taxonomy" id="1306861"/>
    <lineage>
        <taxon>Eukaryota</taxon>
        <taxon>Fungi</taxon>
        <taxon>Dikarya</taxon>
        <taxon>Ascomycota</taxon>
        <taxon>Pezizomycotina</taxon>
        <taxon>Sordariomycetes</taxon>
        <taxon>Hypocreomycetidae</taxon>
        <taxon>Glomerellales</taxon>
        <taxon>Glomerellaceae</taxon>
        <taxon>Colletotrichum</taxon>
        <taxon>Colletotrichum destructivum species complex</taxon>
    </lineage>
</organism>
<dbReference type="STRING" id="1306861.A0A4U6XRA6"/>
<evidence type="ECO:0000313" key="8">
    <source>
        <dbReference type="EMBL" id="TKW58364.1"/>
    </source>
</evidence>
<keyword evidence="3" id="KW-0858">Xylan degradation</keyword>
<comment type="catalytic activity">
    <reaction evidence="7">
        <text>feruloyl-polysaccharide + H2O = ferulate + polysaccharide.</text>
        <dbReference type="EC" id="3.1.1.73"/>
    </reaction>
</comment>
<keyword evidence="6" id="KW-1015">Disulfide bond</keyword>
<evidence type="ECO:0000256" key="3">
    <source>
        <dbReference type="ARBA" id="ARBA00022651"/>
    </source>
</evidence>
<evidence type="ECO:0000256" key="4">
    <source>
        <dbReference type="ARBA" id="ARBA00022729"/>
    </source>
</evidence>
<protein>
    <recommendedName>
        <fullName evidence="1">feruloyl esterase</fullName>
        <ecNumber evidence="1">3.1.1.73</ecNumber>
    </recommendedName>
</protein>
<comment type="caution">
    <text evidence="8">The sequence shown here is derived from an EMBL/GenBank/DDBJ whole genome shotgun (WGS) entry which is preliminary data.</text>
</comment>
<accession>A0A4U6XRA6</accession>
<keyword evidence="9" id="KW-1185">Reference proteome</keyword>
<keyword evidence="5" id="KW-0378">Hydrolase</keyword>
<dbReference type="GO" id="GO:0030600">
    <property type="term" value="F:feruloyl esterase activity"/>
    <property type="evidence" value="ECO:0007669"/>
    <property type="project" value="UniProtKB-EC"/>
</dbReference>
<dbReference type="InterPro" id="IPR011118">
    <property type="entry name" value="Tannase/feruloyl_esterase"/>
</dbReference>
<evidence type="ECO:0000256" key="2">
    <source>
        <dbReference type="ARBA" id="ARBA00022487"/>
    </source>
</evidence>